<feature type="compositionally biased region" description="Acidic residues" evidence="6">
    <location>
        <begin position="123"/>
        <end position="139"/>
    </location>
</feature>
<comment type="subcellular location">
    <subcellularLocation>
        <location evidence="1">Nucleus</location>
    </subcellularLocation>
</comment>
<keyword evidence="8" id="KW-1185">Reference proteome</keyword>
<evidence type="ECO:0000256" key="5">
    <source>
        <dbReference type="ARBA" id="ARBA00023242"/>
    </source>
</evidence>
<dbReference type="PANTHER" id="PTHR13278:SF0">
    <property type="entry name" value="ZINC FINGER PROTEIN 830"/>
    <property type="match status" value="1"/>
</dbReference>
<feature type="region of interest" description="Disordered" evidence="6">
    <location>
        <begin position="62"/>
        <end position="97"/>
    </location>
</feature>
<feature type="compositionally biased region" description="Low complexity" evidence="6">
    <location>
        <begin position="62"/>
        <end position="91"/>
    </location>
</feature>
<feature type="region of interest" description="Disordered" evidence="6">
    <location>
        <begin position="111"/>
        <end position="287"/>
    </location>
</feature>
<comment type="caution">
    <text evidence="7">The sequence shown here is derived from an EMBL/GenBank/DDBJ whole genome shotgun (WGS) entry which is preliminary data.</text>
</comment>
<dbReference type="AlphaFoldDB" id="A0A423VY01"/>
<organism evidence="7 8">
    <name type="scientific">Cytospora schulzeri</name>
    <dbReference type="NCBI Taxonomy" id="448051"/>
    <lineage>
        <taxon>Eukaryota</taxon>
        <taxon>Fungi</taxon>
        <taxon>Dikarya</taxon>
        <taxon>Ascomycota</taxon>
        <taxon>Pezizomycotina</taxon>
        <taxon>Sordariomycetes</taxon>
        <taxon>Sordariomycetidae</taxon>
        <taxon>Diaporthales</taxon>
        <taxon>Cytosporaceae</taxon>
        <taxon>Cytospora</taxon>
    </lineage>
</organism>
<evidence type="ECO:0000256" key="6">
    <source>
        <dbReference type="SAM" id="MobiDB-lite"/>
    </source>
</evidence>
<evidence type="ECO:0000256" key="4">
    <source>
        <dbReference type="ARBA" id="ARBA00022833"/>
    </source>
</evidence>
<dbReference type="GO" id="GO:0003676">
    <property type="term" value="F:nucleic acid binding"/>
    <property type="evidence" value="ECO:0007669"/>
    <property type="project" value="InterPro"/>
</dbReference>
<feature type="compositionally biased region" description="Basic and acidic residues" evidence="6">
    <location>
        <begin position="335"/>
        <end position="347"/>
    </location>
</feature>
<keyword evidence="4" id="KW-0862">Zinc</keyword>
<dbReference type="CDD" id="cd21372">
    <property type="entry name" value="cwf21_CWC21-like"/>
    <property type="match status" value="1"/>
</dbReference>
<sequence length="444" mass="47370">MADARSLLRQQRAARRIDHPYAAYSDSGKLTCTVCHEPIKSEAQWEGHTRGVGHRQKLLAFQKSRQPQQQKQAQPTNHTSTNNGSAAASKSTSKETMSDEALLAQIIGGGASAGQKRKHDDAGSDVEMDDIEAEEDEEEAMRKKRSKTTDRRSPTAATTVATATNNGKNDSATDKDAGIANSTTTPPSLVRRISGTPLHGVELQIPSRPATPSASGTSAGSTPRATSIGRSPLIPQEVQGGGFPTKQTHKAAFATTTAAASTKPMTGDTKPTNAASATADDEDDDWAAFEAEVVNTTTTTADPQNSKGTNSANAYAPDAVISAAPLTADQIAAKTAEEEHERRRAVADIELEDEKEEATRALETEFEDMEELEARVRRLKEKREALRKGNTPAAANTVAAAGVTPVDNGEGGRGKEEVAKEDEDEDEDDSDEDDDDWAGFRFRG</sequence>
<dbReference type="GO" id="GO:0033260">
    <property type="term" value="P:nuclear DNA replication"/>
    <property type="evidence" value="ECO:0007669"/>
    <property type="project" value="TreeGrafter"/>
</dbReference>
<gene>
    <name evidence="7" type="ORF">VMCG_07963</name>
</gene>
<feature type="region of interest" description="Disordered" evidence="6">
    <location>
        <begin position="386"/>
        <end position="444"/>
    </location>
</feature>
<reference evidence="7 8" key="1">
    <citation type="submission" date="2015-09" db="EMBL/GenBank/DDBJ databases">
        <title>Host preference determinants of Valsa canker pathogens revealed by comparative genomics.</title>
        <authorList>
            <person name="Yin Z."/>
            <person name="Huang L."/>
        </authorList>
    </citation>
    <scope>NUCLEOTIDE SEQUENCE [LARGE SCALE GENOMIC DNA]</scope>
    <source>
        <strain evidence="7 8">03-1</strain>
    </source>
</reference>
<proteinExistence type="predicted"/>
<dbReference type="GO" id="GO:0005681">
    <property type="term" value="C:spliceosomal complex"/>
    <property type="evidence" value="ECO:0007669"/>
    <property type="project" value="InterPro"/>
</dbReference>
<evidence type="ECO:0000256" key="1">
    <source>
        <dbReference type="ARBA" id="ARBA00004123"/>
    </source>
</evidence>
<dbReference type="GO" id="GO:0033314">
    <property type="term" value="P:mitotic DNA replication checkpoint signaling"/>
    <property type="evidence" value="ECO:0007669"/>
    <property type="project" value="TreeGrafter"/>
</dbReference>
<keyword evidence="2" id="KW-0479">Metal-binding</keyword>
<dbReference type="STRING" id="356882.A0A423VY01"/>
<evidence type="ECO:0000256" key="2">
    <source>
        <dbReference type="ARBA" id="ARBA00022723"/>
    </source>
</evidence>
<feature type="region of interest" description="Disordered" evidence="6">
    <location>
        <begin position="333"/>
        <end position="356"/>
    </location>
</feature>
<feature type="compositionally biased region" description="Acidic residues" evidence="6">
    <location>
        <begin position="419"/>
        <end position="437"/>
    </location>
</feature>
<dbReference type="PANTHER" id="PTHR13278">
    <property type="entry name" value="ZINC FINGER PROTEIN 830"/>
    <property type="match status" value="1"/>
</dbReference>
<feature type="compositionally biased region" description="Low complexity" evidence="6">
    <location>
        <begin position="388"/>
        <end position="406"/>
    </location>
</feature>
<dbReference type="OrthoDB" id="77607at2759"/>
<dbReference type="GO" id="GO:0008270">
    <property type="term" value="F:zinc ion binding"/>
    <property type="evidence" value="ECO:0007669"/>
    <property type="project" value="UniProtKB-KW"/>
</dbReference>
<evidence type="ECO:0008006" key="9">
    <source>
        <dbReference type="Google" id="ProtNLM"/>
    </source>
</evidence>
<keyword evidence="5" id="KW-0539">Nucleus</keyword>
<name>A0A423VY01_9PEZI</name>
<feature type="compositionally biased region" description="Low complexity" evidence="6">
    <location>
        <begin position="250"/>
        <end position="263"/>
    </location>
</feature>
<dbReference type="GO" id="GO:0044773">
    <property type="term" value="P:mitotic DNA damage checkpoint signaling"/>
    <property type="evidence" value="ECO:0007669"/>
    <property type="project" value="TreeGrafter"/>
</dbReference>
<dbReference type="Proteomes" id="UP000283895">
    <property type="component" value="Unassembled WGS sequence"/>
</dbReference>
<evidence type="ECO:0000313" key="7">
    <source>
        <dbReference type="EMBL" id="ROV95964.1"/>
    </source>
</evidence>
<evidence type="ECO:0000256" key="3">
    <source>
        <dbReference type="ARBA" id="ARBA00022771"/>
    </source>
</evidence>
<protein>
    <recommendedName>
        <fullName evidence="9">Coiled-coil domain-containing protein 16</fullName>
    </recommendedName>
</protein>
<dbReference type="InterPro" id="IPR040050">
    <property type="entry name" value="ZNF830-like"/>
</dbReference>
<feature type="compositionally biased region" description="Low complexity" evidence="6">
    <location>
        <begin position="206"/>
        <end position="227"/>
    </location>
</feature>
<feature type="compositionally biased region" description="Low complexity" evidence="6">
    <location>
        <begin position="155"/>
        <end position="164"/>
    </location>
</feature>
<evidence type="ECO:0000313" key="8">
    <source>
        <dbReference type="Proteomes" id="UP000283895"/>
    </source>
</evidence>
<dbReference type="EMBL" id="LKEA01000034">
    <property type="protein sequence ID" value="ROV95964.1"/>
    <property type="molecule type" value="Genomic_DNA"/>
</dbReference>
<accession>A0A423VY01</accession>
<keyword evidence="3" id="KW-0863">Zinc-finger</keyword>